<dbReference type="Pfam" id="PF01436">
    <property type="entry name" value="NHL"/>
    <property type="match status" value="1"/>
</dbReference>
<name>A0A3B0U5Q8_9ZZZZ</name>
<feature type="non-terminal residue" evidence="3">
    <location>
        <position position="166"/>
    </location>
</feature>
<dbReference type="Gene3D" id="2.60.40.10">
    <property type="entry name" value="Immunoglobulins"/>
    <property type="match status" value="1"/>
</dbReference>
<keyword evidence="1" id="KW-0677">Repeat</keyword>
<dbReference type="PROSITE" id="PS51257">
    <property type="entry name" value="PROKAR_LIPOPROTEIN"/>
    <property type="match status" value="1"/>
</dbReference>
<dbReference type="InterPro" id="IPR013783">
    <property type="entry name" value="Ig-like_fold"/>
</dbReference>
<dbReference type="PANTHER" id="PTHR13833:SF71">
    <property type="entry name" value="NHL DOMAIN-CONTAINING PROTEIN"/>
    <property type="match status" value="1"/>
</dbReference>
<dbReference type="SUPFAM" id="SSF101898">
    <property type="entry name" value="NHL repeat"/>
    <property type="match status" value="1"/>
</dbReference>
<evidence type="ECO:0000313" key="3">
    <source>
        <dbReference type="EMBL" id="VAW23713.1"/>
    </source>
</evidence>
<dbReference type="AlphaFoldDB" id="A0A3B0U5Q8"/>
<dbReference type="PROSITE" id="PS51125">
    <property type="entry name" value="NHL"/>
    <property type="match status" value="1"/>
</dbReference>
<dbReference type="InterPro" id="IPR001258">
    <property type="entry name" value="NHL_repeat"/>
</dbReference>
<dbReference type="InterPro" id="IPR014756">
    <property type="entry name" value="Ig_E-set"/>
</dbReference>
<reference evidence="3" key="1">
    <citation type="submission" date="2018-06" db="EMBL/GenBank/DDBJ databases">
        <authorList>
            <person name="Zhirakovskaya E."/>
        </authorList>
    </citation>
    <scope>NUCLEOTIDE SEQUENCE</scope>
</reference>
<dbReference type="InterPro" id="IPR011042">
    <property type="entry name" value="6-blade_b-propeller_TolB-like"/>
</dbReference>
<organism evidence="3">
    <name type="scientific">hydrothermal vent metagenome</name>
    <dbReference type="NCBI Taxonomy" id="652676"/>
    <lineage>
        <taxon>unclassified sequences</taxon>
        <taxon>metagenomes</taxon>
        <taxon>ecological metagenomes</taxon>
    </lineage>
</organism>
<evidence type="ECO:0000259" key="2">
    <source>
        <dbReference type="SMART" id="SM00429"/>
    </source>
</evidence>
<dbReference type="InterPro" id="IPR002909">
    <property type="entry name" value="IPT_dom"/>
</dbReference>
<evidence type="ECO:0000256" key="1">
    <source>
        <dbReference type="ARBA" id="ARBA00022737"/>
    </source>
</evidence>
<sequence>MKTLLKYTLILFLGTLSYSCSSSDDTPTTTPMITAINPTSGTKTTIVTISGKDFGIDTNTIQVFFNNVEATLQTVTNTLIKVEVPVGAGTGLVKVIVNGTELVGQEFTYVLTTEVSTFAGNESGYADGESIESKFALPTDVAIDSQDNIYVADRSNHRIRKITPSG</sequence>
<proteinExistence type="predicted"/>
<dbReference type="Pfam" id="PF01833">
    <property type="entry name" value="TIG"/>
    <property type="match status" value="1"/>
</dbReference>
<gene>
    <name evidence="3" type="ORF">MNBD_BACTEROID04-56</name>
</gene>
<dbReference type="PANTHER" id="PTHR13833">
    <property type="match status" value="1"/>
</dbReference>
<protein>
    <recommendedName>
        <fullName evidence="2">IPT/TIG domain-containing protein</fullName>
    </recommendedName>
</protein>
<accession>A0A3B0U5Q8</accession>
<dbReference type="SUPFAM" id="SSF81296">
    <property type="entry name" value="E set domains"/>
    <property type="match status" value="1"/>
</dbReference>
<dbReference type="Gene3D" id="2.120.10.30">
    <property type="entry name" value="TolB, C-terminal domain"/>
    <property type="match status" value="1"/>
</dbReference>
<dbReference type="SMART" id="SM00429">
    <property type="entry name" value="IPT"/>
    <property type="match status" value="1"/>
</dbReference>
<feature type="domain" description="IPT/TIG" evidence="2">
    <location>
        <begin position="30"/>
        <end position="110"/>
    </location>
</feature>
<dbReference type="EMBL" id="UOER01000211">
    <property type="protein sequence ID" value="VAW23713.1"/>
    <property type="molecule type" value="Genomic_DNA"/>
</dbReference>